<protein>
    <submittedName>
        <fullName evidence="5">CID domain</fullName>
    </submittedName>
</protein>
<dbReference type="FunFam" id="1.25.40.90:FF:000018">
    <property type="entry name" value="ENTH/VHS family protein isoform 1"/>
    <property type="match status" value="1"/>
</dbReference>
<dbReference type="SMART" id="SM00582">
    <property type="entry name" value="RPR"/>
    <property type="match status" value="1"/>
</dbReference>
<dbReference type="InterPro" id="IPR008942">
    <property type="entry name" value="ENTH_VHS"/>
</dbReference>
<keyword evidence="6" id="KW-1185">Reference proteome</keyword>
<keyword evidence="1" id="KW-0507">mRNA processing</keyword>
<evidence type="ECO:0000313" key="5">
    <source>
        <dbReference type="EMBL" id="KAK6928563.1"/>
    </source>
</evidence>
<comment type="caution">
    <text evidence="5">The sequence shown here is derived from an EMBL/GenBank/DDBJ whole genome shotgun (WGS) entry which is preliminary data.</text>
</comment>
<organism evidence="5 6">
    <name type="scientific">Dillenia turbinata</name>
    <dbReference type="NCBI Taxonomy" id="194707"/>
    <lineage>
        <taxon>Eukaryota</taxon>
        <taxon>Viridiplantae</taxon>
        <taxon>Streptophyta</taxon>
        <taxon>Embryophyta</taxon>
        <taxon>Tracheophyta</taxon>
        <taxon>Spermatophyta</taxon>
        <taxon>Magnoliopsida</taxon>
        <taxon>eudicotyledons</taxon>
        <taxon>Gunneridae</taxon>
        <taxon>Pentapetalae</taxon>
        <taxon>Dilleniales</taxon>
        <taxon>Dilleniaceae</taxon>
        <taxon>Dillenia</taxon>
    </lineage>
</organism>
<sequence>MGSTFNGQILVEKLAKLNSSQQSIETLSHWCIFHMNKAKQVVETWERQFHCSPREQRLAFLYLANDILQNSRRKGAEFVGEFWKVLPNALRDVINNGDEFGRNAALRLINIWEDRKVFGSRGQILKEEFAGRHLDGSGRNLKFSGLKLRQPAGSVLEKLISGYEVVYGGQLDEDVTLSKCRNSVSCIEKVEKEIEGDFTSGQRSGSRVVEELQGQHAVLRDCVEQLTAIESSKANLVLLLREALQEQELKLDQIRNQLKAAQSHSEQVSSICRRMMQADQSLKEVHISKAPPSFIAGDGEQSAPVMYTRQLPLPEKPDIEDGPRKSAAAVVAAKLTSSTSSAQMLTYVLSSLASEGVIGNNVKEPSSDVPPEKRSKLENDQSVYVPSQIAQPPIPPFPHADSVLHNVSELSSNQQPLALPPPPPSSPPPLPPLPPPMPPNPTVQFMQPAGQMTNVPFIYGNNPQQPPPFPVYQNAGAPVTGLAPFTAPNPYQGFQVPEGGFYNQSSSLPMAPISRQ</sequence>
<gene>
    <name evidence="5" type="ORF">RJ641_007154</name>
</gene>
<proteinExistence type="predicted"/>
<evidence type="ECO:0000256" key="3">
    <source>
        <dbReference type="SAM" id="MobiDB-lite"/>
    </source>
</evidence>
<dbReference type="PANTHER" id="PTHR12460">
    <property type="entry name" value="CYCLIN-DEPENDENT KINASE INHIBITOR-RELATED PROTEIN"/>
    <property type="match status" value="1"/>
</dbReference>
<dbReference type="Gene3D" id="1.25.40.90">
    <property type="match status" value="1"/>
</dbReference>
<dbReference type="GO" id="GO:0000993">
    <property type="term" value="F:RNA polymerase II complex binding"/>
    <property type="evidence" value="ECO:0007669"/>
    <property type="project" value="TreeGrafter"/>
</dbReference>
<name>A0AAN8ZCG3_9MAGN</name>
<feature type="compositionally biased region" description="Pro residues" evidence="3">
    <location>
        <begin position="418"/>
        <end position="441"/>
    </location>
</feature>
<accession>A0AAN8ZCG3</accession>
<feature type="region of interest" description="Disordered" evidence="3">
    <location>
        <begin position="358"/>
        <end position="378"/>
    </location>
</feature>
<dbReference type="PROSITE" id="PS51391">
    <property type="entry name" value="CID"/>
    <property type="match status" value="1"/>
</dbReference>
<dbReference type="InterPro" id="IPR006569">
    <property type="entry name" value="CID_dom"/>
</dbReference>
<dbReference type="Pfam" id="PF04818">
    <property type="entry name" value="CID"/>
    <property type="match status" value="1"/>
</dbReference>
<dbReference type="PANTHER" id="PTHR12460:SF23">
    <property type="entry name" value="ACTIN CYTOSKELETON-REGULATORY COMPLEX PROTEIN PAN1"/>
    <property type="match status" value="1"/>
</dbReference>
<dbReference type="Proteomes" id="UP001370490">
    <property type="component" value="Unassembled WGS sequence"/>
</dbReference>
<evidence type="ECO:0000313" key="6">
    <source>
        <dbReference type="Proteomes" id="UP001370490"/>
    </source>
</evidence>
<evidence type="ECO:0000256" key="1">
    <source>
        <dbReference type="ARBA" id="ARBA00022664"/>
    </source>
</evidence>
<evidence type="ECO:0000256" key="2">
    <source>
        <dbReference type="SAM" id="Coils"/>
    </source>
</evidence>
<dbReference type="CDD" id="cd16981">
    <property type="entry name" value="CID_RPRD_like"/>
    <property type="match status" value="1"/>
</dbReference>
<feature type="region of interest" description="Disordered" evidence="3">
    <location>
        <begin position="410"/>
        <end position="447"/>
    </location>
</feature>
<dbReference type="GO" id="GO:0005634">
    <property type="term" value="C:nucleus"/>
    <property type="evidence" value="ECO:0007669"/>
    <property type="project" value="UniProtKB-ARBA"/>
</dbReference>
<reference evidence="5 6" key="1">
    <citation type="submission" date="2023-12" db="EMBL/GenBank/DDBJ databases">
        <title>A high-quality genome assembly for Dillenia turbinata (Dilleniales).</title>
        <authorList>
            <person name="Chanderbali A."/>
        </authorList>
    </citation>
    <scope>NUCLEOTIDE SEQUENCE [LARGE SCALE GENOMIC DNA]</scope>
    <source>
        <strain evidence="5">LSX21</strain>
        <tissue evidence="5">Leaf</tissue>
    </source>
</reference>
<feature type="coiled-coil region" evidence="2">
    <location>
        <begin position="237"/>
        <end position="264"/>
    </location>
</feature>
<dbReference type="SUPFAM" id="SSF48464">
    <property type="entry name" value="ENTH/VHS domain"/>
    <property type="match status" value="1"/>
</dbReference>
<keyword evidence="2" id="KW-0175">Coiled coil</keyword>
<dbReference type="EMBL" id="JBAMMX010000014">
    <property type="protein sequence ID" value="KAK6928563.1"/>
    <property type="molecule type" value="Genomic_DNA"/>
</dbReference>
<dbReference type="GO" id="GO:0031124">
    <property type="term" value="P:mRNA 3'-end processing"/>
    <property type="evidence" value="ECO:0007669"/>
    <property type="project" value="TreeGrafter"/>
</dbReference>
<dbReference type="AlphaFoldDB" id="A0AAN8ZCG3"/>
<feature type="domain" description="CID" evidence="4">
    <location>
        <begin position="2"/>
        <end position="134"/>
    </location>
</feature>
<evidence type="ECO:0000259" key="4">
    <source>
        <dbReference type="PROSITE" id="PS51391"/>
    </source>
</evidence>